<feature type="transmembrane region" description="Helical" evidence="2">
    <location>
        <begin position="42"/>
        <end position="61"/>
    </location>
</feature>
<feature type="compositionally biased region" description="Basic residues" evidence="1">
    <location>
        <begin position="284"/>
        <end position="296"/>
    </location>
</feature>
<reference evidence="4" key="1">
    <citation type="journal article" date="2022" name="bioRxiv">
        <title>Genomics of Preaxostyla Flagellates Illuminates Evolutionary Transitions and the Path Towards Mitochondrial Loss.</title>
        <authorList>
            <person name="Novak L.V.F."/>
            <person name="Treitli S.C."/>
            <person name="Pyrih J."/>
            <person name="Halakuc P."/>
            <person name="Pipaliya S.V."/>
            <person name="Vacek V."/>
            <person name="Brzon O."/>
            <person name="Soukal P."/>
            <person name="Eme L."/>
            <person name="Dacks J.B."/>
            <person name="Karnkowska A."/>
            <person name="Elias M."/>
            <person name="Hampl V."/>
        </authorList>
    </citation>
    <scope>NUCLEOTIDE SEQUENCE</scope>
    <source>
        <strain evidence="4">RCP-MX</strain>
    </source>
</reference>
<feature type="transmembrane region" description="Helical" evidence="2">
    <location>
        <begin position="516"/>
        <end position="535"/>
    </location>
</feature>
<feature type="region of interest" description="Disordered" evidence="1">
    <location>
        <begin position="199"/>
        <end position="231"/>
    </location>
</feature>
<organism evidence="4 5">
    <name type="scientific">Paratrimastix pyriformis</name>
    <dbReference type="NCBI Taxonomy" id="342808"/>
    <lineage>
        <taxon>Eukaryota</taxon>
        <taxon>Metamonada</taxon>
        <taxon>Preaxostyla</taxon>
        <taxon>Paratrimastigidae</taxon>
        <taxon>Paratrimastix</taxon>
    </lineage>
</organism>
<feature type="transmembrane region" description="Helical" evidence="2">
    <location>
        <begin position="541"/>
        <end position="559"/>
    </location>
</feature>
<keyword evidence="2" id="KW-1133">Transmembrane helix</keyword>
<proteinExistence type="predicted"/>
<dbReference type="SUPFAM" id="SSF103501">
    <property type="entry name" value="Respiratory nitrate reductase 1 gamma chain"/>
    <property type="match status" value="1"/>
</dbReference>
<dbReference type="EMBL" id="JAPMOS010000024">
    <property type="protein sequence ID" value="KAJ4458910.1"/>
    <property type="molecule type" value="Genomic_DNA"/>
</dbReference>
<feature type="domain" description="Fungal lipase-type" evidence="3">
    <location>
        <begin position="708"/>
        <end position="807"/>
    </location>
</feature>
<evidence type="ECO:0000259" key="3">
    <source>
        <dbReference type="Pfam" id="PF01764"/>
    </source>
</evidence>
<evidence type="ECO:0000313" key="4">
    <source>
        <dbReference type="EMBL" id="KAJ4458910.1"/>
    </source>
</evidence>
<dbReference type="Gene3D" id="3.40.50.1820">
    <property type="entry name" value="alpha/beta hydrolase"/>
    <property type="match status" value="1"/>
</dbReference>
<gene>
    <name evidence="4" type="ORF">PAPYR_5184</name>
</gene>
<keyword evidence="5" id="KW-1185">Reference proteome</keyword>
<keyword evidence="2" id="KW-0472">Membrane</keyword>
<comment type="caution">
    <text evidence="4">The sequence shown here is derived from an EMBL/GenBank/DDBJ whole genome shotgun (WGS) entry which is preliminary data.</text>
</comment>
<feature type="transmembrane region" description="Helical" evidence="2">
    <location>
        <begin position="405"/>
        <end position="423"/>
    </location>
</feature>
<feature type="transmembrane region" description="Helical" evidence="2">
    <location>
        <begin position="73"/>
        <end position="93"/>
    </location>
</feature>
<evidence type="ECO:0000313" key="5">
    <source>
        <dbReference type="Proteomes" id="UP001141327"/>
    </source>
</evidence>
<dbReference type="Proteomes" id="UP001141327">
    <property type="component" value="Unassembled WGS sequence"/>
</dbReference>
<name>A0ABQ8UQC0_9EUKA</name>
<dbReference type="InterPro" id="IPR029058">
    <property type="entry name" value="AB_hydrolase_fold"/>
</dbReference>
<dbReference type="InterPro" id="IPR036197">
    <property type="entry name" value="NarG-like_sf"/>
</dbReference>
<keyword evidence="2" id="KW-0812">Transmembrane</keyword>
<accession>A0ABQ8UQC0</accession>
<feature type="transmembrane region" description="Helical" evidence="2">
    <location>
        <begin position="429"/>
        <end position="451"/>
    </location>
</feature>
<feature type="compositionally biased region" description="Low complexity" evidence="1">
    <location>
        <begin position="270"/>
        <end position="280"/>
    </location>
</feature>
<feature type="transmembrane region" description="Helical" evidence="2">
    <location>
        <begin position="6"/>
        <end position="30"/>
    </location>
</feature>
<evidence type="ECO:0000256" key="2">
    <source>
        <dbReference type="SAM" id="Phobius"/>
    </source>
</evidence>
<sequence>MITMLLFLVFLAHFASLFLMAHLVTVWTMWRKNHGHRFPRTAIGVLLLLIPFGLLLGLHIYGLIQGFFQQTVMYATVAVLGFMTLLYVCTMALEWYTMIRSSAVVTKWFVASSARPTCPSPASGPPTYIQGDQHRAFHPFGVSSFCRGKKFADSIRTDNALKPVKSHHTSVLFLSIGSMAQLAERSAVNREWHRSLAARQAAAQAGGSRTPLLPAPPGSPQPSDLSPAPRGDLTRQLAAFLRWEHTRDDLGRGGDPGTSAIDGSPTAAGLRLPTSLLSPSPTSPRHRGHHHPHGPHHPGITPGLTYGTEAISPSGGGQTVSPSGGDDGDHDDDDKDGGGRWNIARWIGRMLRQGFVPPPPPSDEALFGRPFRAGCGADAAVAAHGNLPTQLMHILGLHPSFRLKLGSLQLLLGLFGLAVFGYVGVWSSFYFFLGYALLTLCMVIFAGAVLWRSRRDERDERTAARLYQRALQSDGTRVGSGLTSPDMVLFPEVTRVPPPWPIRRARRRVTAHLTHIYLWTTLGFLAAHGILLQVFSWQVGWPMGVAGLVFIFGTSGLFFDHRRRFALSPGLLSFFLALFFVFAIVVLGFGSAIKESGDPFHLAPQGSYNESVVQWCLTDEEGGPIAPSRPAGLPPYQGCHQTWAGPHHPLSLLDLGILSRLAYGNATTLATAVPTLLPGTDYRLEGHSCKQQGVCFYEVYSPEDNTSVVVVRGTQSAFDIVQDVDIWGEATIFELGAMGPVVSAWPPSMTSDLVHIVSAVNAYFSFPYAYHRALQQYVEALSDRRAQVLLTGHSLGGGVASIVGVATHHLTVAFSAPGILYLSGKLHLNPLRLHQYLFDVVPDLDLVPRIGAFAGTVQHIDCTAGYLACHQLMRSLCEISRACGDPLGRRLVPGKHS</sequence>
<dbReference type="InterPro" id="IPR002921">
    <property type="entry name" value="Fungal_lipase-type"/>
</dbReference>
<feature type="compositionally biased region" description="Acidic residues" evidence="1">
    <location>
        <begin position="326"/>
        <end position="335"/>
    </location>
</feature>
<feature type="region of interest" description="Disordered" evidence="1">
    <location>
        <begin position="246"/>
        <end position="338"/>
    </location>
</feature>
<dbReference type="Pfam" id="PF01764">
    <property type="entry name" value="Lipase_3"/>
    <property type="match status" value="1"/>
</dbReference>
<protein>
    <submittedName>
        <fullName evidence="4">Lipase</fullName>
    </submittedName>
</protein>
<evidence type="ECO:0000256" key="1">
    <source>
        <dbReference type="SAM" id="MobiDB-lite"/>
    </source>
</evidence>
<feature type="transmembrane region" description="Helical" evidence="2">
    <location>
        <begin position="571"/>
        <end position="593"/>
    </location>
</feature>
<dbReference type="SUPFAM" id="SSF53474">
    <property type="entry name" value="alpha/beta-Hydrolases"/>
    <property type="match status" value="1"/>
</dbReference>